<comment type="caution">
    <text evidence="2">The sequence shown here is derived from an EMBL/GenBank/DDBJ whole genome shotgun (WGS) entry which is preliminary data.</text>
</comment>
<evidence type="ECO:0000313" key="3">
    <source>
        <dbReference type="Proteomes" id="UP000324222"/>
    </source>
</evidence>
<protein>
    <submittedName>
        <fullName evidence="2">Uncharacterized protein</fullName>
    </submittedName>
</protein>
<sequence>MDETGLQFNNKPGDVIAVKGSKCVSNISSAEKDYAYLTDSNGSQVENAVLPHILTTDTAIPGTSSGITYQEVVTPAKLLNEISPILVIMKQISARGKAVSVSKILNSDDNIGQRVEKSCSAKKETFHKPKRARNKKLESSDSSEDEYAAVYQESDDSTAWNDDECVGCREDCNDIASIADWLSVHVRYVYTRRQDVPAPSPPRRSPVYNNYYYQCTRSILNS</sequence>
<evidence type="ECO:0000313" key="2">
    <source>
        <dbReference type="EMBL" id="MPC49046.1"/>
    </source>
</evidence>
<name>A0A5B7FU21_PORTR</name>
<dbReference type="Proteomes" id="UP000324222">
    <property type="component" value="Unassembled WGS sequence"/>
</dbReference>
<accession>A0A5B7FU21</accession>
<keyword evidence="3" id="KW-1185">Reference proteome</keyword>
<reference evidence="2 3" key="1">
    <citation type="submission" date="2019-05" db="EMBL/GenBank/DDBJ databases">
        <title>Another draft genome of Portunus trituberculatus and its Hox gene families provides insights of decapod evolution.</title>
        <authorList>
            <person name="Jeong J.-H."/>
            <person name="Song I."/>
            <person name="Kim S."/>
            <person name="Choi T."/>
            <person name="Kim D."/>
            <person name="Ryu S."/>
            <person name="Kim W."/>
        </authorList>
    </citation>
    <scope>NUCLEOTIDE SEQUENCE [LARGE SCALE GENOMIC DNA]</scope>
    <source>
        <tissue evidence="2">Muscle</tissue>
    </source>
</reference>
<gene>
    <name evidence="2" type="ORF">E2C01_042836</name>
</gene>
<proteinExistence type="predicted"/>
<feature type="region of interest" description="Disordered" evidence="1">
    <location>
        <begin position="124"/>
        <end position="146"/>
    </location>
</feature>
<dbReference type="EMBL" id="VSRR010008636">
    <property type="protein sequence ID" value="MPC49046.1"/>
    <property type="molecule type" value="Genomic_DNA"/>
</dbReference>
<dbReference type="AlphaFoldDB" id="A0A5B7FU21"/>
<evidence type="ECO:0000256" key="1">
    <source>
        <dbReference type="SAM" id="MobiDB-lite"/>
    </source>
</evidence>
<organism evidence="2 3">
    <name type="scientific">Portunus trituberculatus</name>
    <name type="common">Swimming crab</name>
    <name type="synonym">Neptunus trituberculatus</name>
    <dbReference type="NCBI Taxonomy" id="210409"/>
    <lineage>
        <taxon>Eukaryota</taxon>
        <taxon>Metazoa</taxon>
        <taxon>Ecdysozoa</taxon>
        <taxon>Arthropoda</taxon>
        <taxon>Crustacea</taxon>
        <taxon>Multicrustacea</taxon>
        <taxon>Malacostraca</taxon>
        <taxon>Eumalacostraca</taxon>
        <taxon>Eucarida</taxon>
        <taxon>Decapoda</taxon>
        <taxon>Pleocyemata</taxon>
        <taxon>Brachyura</taxon>
        <taxon>Eubrachyura</taxon>
        <taxon>Portunoidea</taxon>
        <taxon>Portunidae</taxon>
        <taxon>Portuninae</taxon>
        <taxon>Portunus</taxon>
    </lineage>
</organism>